<dbReference type="InterPro" id="IPR036397">
    <property type="entry name" value="RNaseH_sf"/>
</dbReference>
<gene>
    <name evidence="1" type="ORF">RF11_08368</name>
</gene>
<accession>A0A0C2N7A4</accession>
<organism evidence="1 2">
    <name type="scientific">Thelohanellus kitauei</name>
    <name type="common">Myxosporean</name>
    <dbReference type="NCBI Taxonomy" id="669202"/>
    <lineage>
        <taxon>Eukaryota</taxon>
        <taxon>Metazoa</taxon>
        <taxon>Cnidaria</taxon>
        <taxon>Myxozoa</taxon>
        <taxon>Myxosporea</taxon>
        <taxon>Bivalvulida</taxon>
        <taxon>Platysporina</taxon>
        <taxon>Myxobolidae</taxon>
        <taxon>Thelohanellus</taxon>
    </lineage>
</organism>
<proteinExistence type="predicted"/>
<dbReference type="Proteomes" id="UP000031668">
    <property type="component" value="Unassembled WGS sequence"/>
</dbReference>
<dbReference type="OrthoDB" id="2266637at2759"/>
<comment type="caution">
    <text evidence="1">The sequence shown here is derived from an EMBL/GenBank/DDBJ whole genome shotgun (WGS) entry which is preliminary data.</text>
</comment>
<evidence type="ECO:0008006" key="3">
    <source>
        <dbReference type="Google" id="ProtNLM"/>
    </source>
</evidence>
<name>A0A0C2N7A4_THEKT</name>
<dbReference type="EMBL" id="JWZT01001331">
    <property type="protein sequence ID" value="KII72195.1"/>
    <property type="molecule type" value="Genomic_DNA"/>
</dbReference>
<keyword evidence="2" id="KW-1185">Reference proteome</keyword>
<reference evidence="1 2" key="1">
    <citation type="journal article" date="2014" name="Genome Biol. Evol.">
        <title>The genome of the myxosporean Thelohanellus kitauei shows adaptations to nutrient acquisition within its fish host.</title>
        <authorList>
            <person name="Yang Y."/>
            <person name="Xiong J."/>
            <person name="Zhou Z."/>
            <person name="Huo F."/>
            <person name="Miao W."/>
            <person name="Ran C."/>
            <person name="Liu Y."/>
            <person name="Zhang J."/>
            <person name="Feng J."/>
            <person name="Wang M."/>
            <person name="Wang M."/>
            <person name="Wang L."/>
            <person name="Yao B."/>
        </authorList>
    </citation>
    <scope>NUCLEOTIDE SEQUENCE [LARGE SCALE GENOMIC DNA]</scope>
    <source>
        <strain evidence="1">Wuqing</strain>
    </source>
</reference>
<dbReference type="AlphaFoldDB" id="A0A0C2N7A4"/>
<evidence type="ECO:0000313" key="1">
    <source>
        <dbReference type="EMBL" id="KII72195.1"/>
    </source>
</evidence>
<sequence>MDETGFNISLRSVIWQICKKYTAHEGKIFNSTKEYPYVLEEIENSSTTFGHSYLYLPTYSRFINPIEEAFKKIKHRVRRLQPTSSEPLIAAIVSSYASVPILTVWDITSTQKLHR</sequence>
<dbReference type="GO" id="GO:0003676">
    <property type="term" value="F:nucleic acid binding"/>
    <property type="evidence" value="ECO:0007669"/>
    <property type="project" value="InterPro"/>
</dbReference>
<protein>
    <recommendedName>
        <fullName evidence="3">Tc1-like transposase DDE domain-containing protein</fullName>
    </recommendedName>
</protein>
<evidence type="ECO:0000313" key="2">
    <source>
        <dbReference type="Proteomes" id="UP000031668"/>
    </source>
</evidence>
<dbReference type="Gene3D" id="3.30.420.10">
    <property type="entry name" value="Ribonuclease H-like superfamily/Ribonuclease H"/>
    <property type="match status" value="1"/>
</dbReference>